<name>A0A933SBR1_UNCEI</name>
<feature type="non-terminal residue" evidence="1">
    <location>
        <position position="651"/>
    </location>
</feature>
<sequence length="651" mass="68418">MSFVCRLVSMLALVIAVAGVPALSSAWPHDALGVLVQSSGSSSRSASDGAGGVFVAYTMYGTGSGTMDVFVQRLDANGQPLWAAPGVLVCSAPDAQWVEGIASDGYGGCVVAWSDNRDFVAKGSDYYAQRISASGALQWPVSNGTTVVSAPTNQSQLRMGVDAGSGNVWFVWADPRNVATGSDIYAQTITLWSGAVNLGPGAAVCVASGDQNSPDLAVDLYGYARVVWADMRSGVYDIYAQSMAWNGVPQWAANGVAVCSAVSQQYEPRITMLSGGRAVVVWGDYRGADFDIYAQMLNDYSGSAYWAANGIPVCAATGHQSSPVVIADANGDLVFAWTDQRRGFPAADLYAQKLDQTGVALWTTNGAAVRVASGAVSSLQMIPDAVGGAYLAWGDARLDASDVYAQRINSWGGSQWTANGVKVGAGPNSQAGPTLVASAAGGVRITWDDYGSSPWGAKHQYVDEWGYMGANPILASVKDIPNDQGGQVKVSWYGSSLDTDPLYRNISDYVVYRSVPTALAAQLARAGVAADDGGVSLDGKRFLRTTAAAQDYFWEELAHVTPRHLAQYSYVAATEGDSMGGSNKKTAFMIMAIANYGSAWWTSNADSGYSVDNVAPAAPAPLTGQYTPVATRLHWDPNAEADLAGYRVYRG</sequence>
<dbReference type="Gene3D" id="2.60.40.10">
    <property type="entry name" value="Immunoglobulins"/>
    <property type="match status" value="1"/>
</dbReference>
<dbReference type="Proteomes" id="UP000696931">
    <property type="component" value="Unassembled WGS sequence"/>
</dbReference>
<dbReference type="AlphaFoldDB" id="A0A933SBR1"/>
<organism evidence="1 2">
    <name type="scientific">Eiseniibacteriota bacterium</name>
    <dbReference type="NCBI Taxonomy" id="2212470"/>
    <lineage>
        <taxon>Bacteria</taxon>
        <taxon>Candidatus Eiseniibacteriota</taxon>
    </lineage>
</organism>
<proteinExistence type="predicted"/>
<accession>A0A933SBR1</accession>
<evidence type="ECO:0000313" key="2">
    <source>
        <dbReference type="Proteomes" id="UP000696931"/>
    </source>
</evidence>
<evidence type="ECO:0000313" key="1">
    <source>
        <dbReference type="EMBL" id="MBI5168516.1"/>
    </source>
</evidence>
<dbReference type="InterPro" id="IPR013783">
    <property type="entry name" value="Ig-like_fold"/>
</dbReference>
<reference evidence="1" key="1">
    <citation type="submission" date="2020-07" db="EMBL/GenBank/DDBJ databases">
        <title>Huge and variable diversity of episymbiotic CPR bacteria and DPANN archaea in groundwater ecosystems.</title>
        <authorList>
            <person name="He C.Y."/>
            <person name="Keren R."/>
            <person name="Whittaker M."/>
            <person name="Farag I.F."/>
            <person name="Doudna J."/>
            <person name="Cate J.H.D."/>
            <person name="Banfield J.F."/>
        </authorList>
    </citation>
    <scope>NUCLEOTIDE SEQUENCE</scope>
    <source>
        <strain evidence="1">NC_groundwater_1813_Pr3_B-0.1um_71_17</strain>
    </source>
</reference>
<dbReference type="EMBL" id="JACRIW010000028">
    <property type="protein sequence ID" value="MBI5168516.1"/>
    <property type="molecule type" value="Genomic_DNA"/>
</dbReference>
<protein>
    <submittedName>
        <fullName evidence="1">Uncharacterized protein</fullName>
    </submittedName>
</protein>
<gene>
    <name evidence="1" type="ORF">HZA61_03410</name>
</gene>
<comment type="caution">
    <text evidence="1">The sequence shown here is derived from an EMBL/GenBank/DDBJ whole genome shotgun (WGS) entry which is preliminary data.</text>
</comment>